<keyword evidence="1" id="KW-1133">Transmembrane helix</keyword>
<gene>
    <name evidence="2" type="ORF">WDK88_45780</name>
</gene>
<keyword evidence="2" id="KW-0614">Plasmid</keyword>
<protein>
    <submittedName>
        <fullName evidence="2">CbtA family protein</fullName>
    </submittedName>
</protein>
<keyword evidence="1" id="KW-0472">Membrane</keyword>
<feature type="transmembrane region" description="Helical" evidence="1">
    <location>
        <begin position="86"/>
        <end position="111"/>
    </location>
</feature>
<keyword evidence="1" id="KW-0812">Transmembrane</keyword>
<proteinExistence type="predicted"/>
<geneLocation type="plasmid" evidence="2 3">
    <name>pBs5S5a</name>
</geneLocation>
<dbReference type="EMBL" id="CP147713">
    <property type="protein sequence ID" value="WXC84786.1"/>
    <property type="molecule type" value="Genomic_DNA"/>
</dbReference>
<keyword evidence="3" id="KW-1185">Reference proteome</keyword>
<dbReference type="Pfam" id="PF09490">
    <property type="entry name" value="CbtA"/>
    <property type="match status" value="1"/>
</dbReference>
<organism evidence="2 3">
    <name type="scientific">Bradyrhizobium septentrionale</name>
    <dbReference type="NCBI Taxonomy" id="1404411"/>
    <lineage>
        <taxon>Bacteria</taxon>
        <taxon>Pseudomonadati</taxon>
        <taxon>Pseudomonadota</taxon>
        <taxon>Alphaproteobacteria</taxon>
        <taxon>Hyphomicrobiales</taxon>
        <taxon>Nitrobacteraceae</taxon>
        <taxon>Bradyrhizobium</taxon>
    </lineage>
</organism>
<reference evidence="2" key="2">
    <citation type="submission" date="2024-03" db="EMBL/GenBank/DDBJ databases">
        <authorList>
            <person name="Bromfield E.S.P."/>
            <person name="Cloutier S."/>
        </authorList>
    </citation>
    <scope>NUCLEOTIDE SEQUENCE</scope>
    <source>
        <strain evidence="2">5S5</strain>
        <plasmid evidence="2">pBs5S5a</plasmid>
    </source>
</reference>
<feature type="transmembrane region" description="Helical" evidence="1">
    <location>
        <begin position="191"/>
        <end position="211"/>
    </location>
</feature>
<evidence type="ECO:0000313" key="3">
    <source>
        <dbReference type="Proteomes" id="UP001432046"/>
    </source>
</evidence>
<dbReference type="InterPro" id="IPR012666">
    <property type="entry name" value="CbtA_put"/>
</dbReference>
<evidence type="ECO:0000256" key="1">
    <source>
        <dbReference type="SAM" id="Phobius"/>
    </source>
</evidence>
<name>A0ABZ2PGL2_9BRAD</name>
<dbReference type="RefSeq" id="WP_338702102.1">
    <property type="nucleotide sequence ID" value="NZ_CP147713.1"/>
</dbReference>
<reference evidence="2" key="1">
    <citation type="journal article" date="2021" name="Int. J. Syst. Evol. Microbiol.">
        <title>Bradyrhizobium septentrionale sp. nov. (sv. septentrionale) and Bradyrhizobium quebecense sp. nov. (sv. septentrionale) associated with legumes native to Canada possess rearranged symbiosis genes and numerous insertion sequences.</title>
        <authorList>
            <person name="Bromfield E.S.P."/>
            <person name="Cloutier S."/>
        </authorList>
    </citation>
    <scope>NUCLEOTIDE SEQUENCE</scope>
    <source>
        <strain evidence="2">5S5</strain>
    </source>
</reference>
<evidence type="ECO:0000313" key="2">
    <source>
        <dbReference type="EMBL" id="WXC84786.1"/>
    </source>
</evidence>
<feature type="transmembrane region" description="Helical" evidence="1">
    <location>
        <begin position="160"/>
        <end position="179"/>
    </location>
</feature>
<dbReference type="Proteomes" id="UP001432046">
    <property type="component" value="Plasmid pBs5S5a"/>
</dbReference>
<sequence length="268" mass="28404">MGNVRLAKRISMMGKLLARGMIVGLVAALLSFGFLKVFGEPSIERAIAFEKVMEAAAAKQAAHEGALPPAGESEPELVSRGVQSGIGLLVGLCVYSAACGGLFALAFALAYRRMGDFSPRATSALLAAAGFISVYVTPMLKYPASPPSVGLPETIDMRTSLYFAMVLISLAAMIAAGVLRRRVNSRFGEWNSALIAGGGYVVVMIFISLAMPALDEVPDGFPATLLWQFRIASFGGQIVMWATLGLLFGVAAERALVERRLPLRDAMV</sequence>
<feature type="transmembrane region" description="Helical" evidence="1">
    <location>
        <begin position="231"/>
        <end position="252"/>
    </location>
</feature>
<feature type="transmembrane region" description="Helical" evidence="1">
    <location>
        <begin position="123"/>
        <end position="140"/>
    </location>
</feature>
<accession>A0ABZ2PGL2</accession>